<evidence type="ECO:0000313" key="5">
    <source>
        <dbReference type="Proteomes" id="UP001379945"/>
    </source>
</evidence>
<keyword evidence="5" id="KW-1185">Reference proteome</keyword>
<evidence type="ECO:0000256" key="3">
    <source>
        <dbReference type="SAM" id="SignalP"/>
    </source>
</evidence>
<proteinExistence type="inferred from homology"/>
<gene>
    <name evidence="4" type="primary">phnD</name>
    <name evidence="4" type="ORF">AACH00_16020</name>
</gene>
<keyword evidence="2 3" id="KW-0732">Signal</keyword>
<feature type="signal peptide" evidence="3">
    <location>
        <begin position="1"/>
        <end position="25"/>
    </location>
</feature>
<dbReference type="NCBIfam" id="TIGR01098">
    <property type="entry name" value="3A0109s03R"/>
    <property type="match status" value="1"/>
</dbReference>
<dbReference type="InterPro" id="IPR005770">
    <property type="entry name" value="PhnD"/>
</dbReference>
<dbReference type="EMBL" id="JBBUTI010000011">
    <property type="protein sequence ID" value="MEK8047867.1"/>
    <property type="molecule type" value="Genomic_DNA"/>
</dbReference>
<evidence type="ECO:0000256" key="2">
    <source>
        <dbReference type="ARBA" id="ARBA00022729"/>
    </source>
</evidence>
<dbReference type="Proteomes" id="UP001379945">
    <property type="component" value="Unassembled WGS sequence"/>
</dbReference>
<dbReference type="Gene3D" id="1.20.58.90">
    <property type="match status" value="1"/>
</dbReference>
<comment type="similarity">
    <text evidence="1">Belongs to the phosphate/phosphite/phosphonate binding protein family.</text>
</comment>
<name>A0ABU9CB77_9BURK</name>
<dbReference type="Gene3D" id="3.40.190.10">
    <property type="entry name" value="Periplasmic binding protein-like II"/>
    <property type="match status" value="2"/>
</dbReference>
<dbReference type="NCBIfam" id="TIGR03431">
    <property type="entry name" value="PhnD"/>
    <property type="match status" value="1"/>
</dbReference>
<accession>A0ABU9CB77</accession>
<dbReference type="SUPFAM" id="SSF53850">
    <property type="entry name" value="Periplasmic binding protein-like II"/>
    <property type="match status" value="1"/>
</dbReference>
<dbReference type="InterPro" id="IPR017797">
    <property type="entry name" value="Phosphnate-bd"/>
</dbReference>
<dbReference type="PANTHER" id="PTHR35841">
    <property type="entry name" value="PHOSPHONATES-BINDING PERIPLASMIC PROTEIN"/>
    <property type="match status" value="1"/>
</dbReference>
<protein>
    <submittedName>
        <fullName evidence="4">Phosphonate ABC transporter substrate-binding protein</fullName>
    </submittedName>
</protein>
<evidence type="ECO:0000313" key="4">
    <source>
        <dbReference type="EMBL" id="MEK8047867.1"/>
    </source>
</evidence>
<dbReference type="Pfam" id="PF12974">
    <property type="entry name" value="Phosphonate-bd"/>
    <property type="match status" value="1"/>
</dbReference>
<dbReference type="PANTHER" id="PTHR35841:SF1">
    <property type="entry name" value="PHOSPHONATES-BINDING PERIPLASMIC PROTEIN"/>
    <property type="match status" value="1"/>
</dbReference>
<feature type="chain" id="PRO_5046317054" evidence="3">
    <location>
        <begin position="26"/>
        <end position="330"/>
    </location>
</feature>
<comment type="caution">
    <text evidence="4">The sequence shown here is derived from an EMBL/GenBank/DDBJ whole genome shotgun (WGS) entry which is preliminary data.</text>
</comment>
<organism evidence="4 5">
    <name type="scientific">Ideonella margarita</name>
    <dbReference type="NCBI Taxonomy" id="2984191"/>
    <lineage>
        <taxon>Bacteria</taxon>
        <taxon>Pseudomonadati</taxon>
        <taxon>Pseudomonadota</taxon>
        <taxon>Betaproteobacteria</taxon>
        <taxon>Burkholderiales</taxon>
        <taxon>Sphaerotilaceae</taxon>
        <taxon>Ideonella</taxon>
    </lineage>
</organism>
<evidence type="ECO:0000256" key="1">
    <source>
        <dbReference type="ARBA" id="ARBA00007162"/>
    </source>
</evidence>
<dbReference type="RefSeq" id="WP_341400169.1">
    <property type="nucleotide sequence ID" value="NZ_JBBUTI010000011.1"/>
</dbReference>
<reference evidence="4 5" key="1">
    <citation type="submission" date="2024-04" db="EMBL/GenBank/DDBJ databases">
        <title>Novel species of the genus Ideonella isolated from streams.</title>
        <authorList>
            <person name="Lu H."/>
        </authorList>
    </citation>
    <scope>NUCLEOTIDE SEQUENCE [LARGE SCALE GENOMIC DNA]</scope>
    <source>
        <strain evidence="4 5">LYT19W</strain>
    </source>
</reference>
<sequence>MQRRSTLALLATTAALWLNMTSVQAQTAAAPRELSFGIISTESSNNLKSAWQPLLDDLQKSTGLKVNAFFAPDYAGVIEAMRFNKVQVAYMGNKSAMEAVDRASAEVFAKVTQADGNQGYFSLMIVHKDSPLRTLDDVIKARASLNLGYGDPNSTSGSLVPGYYAFAQNKVDPTRDFKRVVRANHETNILAVANKQVDVATVASDGVDRMKIKMPEKAAELREVWRSPLISSDPIVWRKDLDADSKRRLAEFFMKYGRDSREMDILKTLTLAGFVKSDNRQLVPIRQLELARERTKVDADTGLAADEKARKLQDIDRRLDELGRQTASAQ</sequence>